<dbReference type="PANTHER" id="PTHR30349">
    <property type="entry name" value="PHAGE INTEGRASE-RELATED"/>
    <property type="match status" value="1"/>
</dbReference>
<dbReference type="SUPFAM" id="SSF56349">
    <property type="entry name" value="DNA breaking-rejoining enzymes"/>
    <property type="match status" value="1"/>
</dbReference>
<keyword evidence="2" id="KW-0233">DNA recombination</keyword>
<dbReference type="EMBL" id="MDCJ01000002">
    <property type="protein sequence ID" value="ODS11944.1"/>
    <property type="molecule type" value="Genomic_DNA"/>
</dbReference>
<dbReference type="RefSeq" id="WP_069446939.1">
    <property type="nucleotide sequence ID" value="NZ_MDCJ01000002.1"/>
</dbReference>
<comment type="caution">
    <text evidence="4">The sequence shown here is derived from an EMBL/GenBank/DDBJ whole genome shotgun (WGS) entry which is preliminary data.</text>
</comment>
<dbReference type="PROSITE" id="PS51898">
    <property type="entry name" value="TYR_RECOMBINASE"/>
    <property type="match status" value="1"/>
</dbReference>
<reference evidence="4 5" key="1">
    <citation type="submission" date="2016-08" db="EMBL/GenBank/DDBJ databases">
        <title>Genome sequencing of Vibrio scophthalmi strain FP3289, an isolated from Paralichthys olivaceus.</title>
        <authorList>
            <person name="Han H.-J."/>
        </authorList>
    </citation>
    <scope>NUCLEOTIDE SEQUENCE [LARGE SCALE GENOMIC DNA]</scope>
    <source>
        <strain evidence="4 5">FP3289</strain>
    </source>
</reference>
<keyword evidence="1" id="KW-0229">DNA integration</keyword>
<protein>
    <recommendedName>
        <fullName evidence="3">Tyr recombinase domain-containing protein</fullName>
    </recommendedName>
</protein>
<dbReference type="InterPro" id="IPR013762">
    <property type="entry name" value="Integrase-like_cat_sf"/>
</dbReference>
<dbReference type="PATRIC" id="fig|45658.8.peg.2221"/>
<dbReference type="GO" id="GO:0015074">
    <property type="term" value="P:DNA integration"/>
    <property type="evidence" value="ECO:0007669"/>
    <property type="project" value="UniProtKB-KW"/>
</dbReference>
<dbReference type="InterPro" id="IPR002104">
    <property type="entry name" value="Integrase_catalytic"/>
</dbReference>
<organism evidence="4 5">
    <name type="scientific">Vibrio scophthalmi</name>
    <dbReference type="NCBI Taxonomy" id="45658"/>
    <lineage>
        <taxon>Bacteria</taxon>
        <taxon>Pseudomonadati</taxon>
        <taxon>Pseudomonadota</taxon>
        <taxon>Gammaproteobacteria</taxon>
        <taxon>Vibrionales</taxon>
        <taxon>Vibrionaceae</taxon>
        <taxon>Vibrio</taxon>
    </lineage>
</organism>
<dbReference type="AlphaFoldDB" id="A0A1E3WQA6"/>
<proteinExistence type="predicted"/>
<dbReference type="Pfam" id="PF00589">
    <property type="entry name" value="Phage_integrase"/>
    <property type="match status" value="1"/>
</dbReference>
<dbReference type="Gene3D" id="1.10.443.10">
    <property type="entry name" value="Intergrase catalytic core"/>
    <property type="match status" value="1"/>
</dbReference>
<evidence type="ECO:0000256" key="2">
    <source>
        <dbReference type="ARBA" id="ARBA00023172"/>
    </source>
</evidence>
<evidence type="ECO:0000313" key="5">
    <source>
        <dbReference type="Proteomes" id="UP000095131"/>
    </source>
</evidence>
<dbReference type="GO" id="GO:0003677">
    <property type="term" value="F:DNA binding"/>
    <property type="evidence" value="ECO:0007669"/>
    <property type="project" value="InterPro"/>
</dbReference>
<dbReference type="InterPro" id="IPR050090">
    <property type="entry name" value="Tyrosine_recombinase_XerCD"/>
</dbReference>
<accession>A0A1E3WQA6</accession>
<gene>
    <name evidence="4" type="ORF">VSF3289_02211</name>
</gene>
<dbReference type="PANTHER" id="PTHR30349:SF94">
    <property type="entry name" value="INTEGRASE_RECOMBINASE HI_1414-RELATED"/>
    <property type="match status" value="1"/>
</dbReference>
<dbReference type="OrthoDB" id="5567253at2"/>
<feature type="domain" description="Tyr recombinase" evidence="3">
    <location>
        <begin position="121"/>
        <end position="290"/>
    </location>
</feature>
<name>A0A1E3WQA6_9VIBR</name>
<dbReference type="InterPro" id="IPR011010">
    <property type="entry name" value="DNA_brk_join_enz"/>
</dbReference>
<dbReference type="CDD" id="cd00796">
    <property type="entry name" value="INT_Rci_Hp1_C"/>
    <property type="match status" value="1"/>
</dbReference>
<evidence type="ECO:0000259" key="3">
    <source>
        <dbReference type="PROSITE" id="PS51898"/>
    </source>
</evidence>
<dbReference type="Proteomes" id="UP000095131">
    <property type="component" value="Unassembled WGS sequence"/>
</dbReference>
<evidence type="ECO:0000313" key="4">
    <source>
        <dbReference type="EMBL" id="ODS11944.1"/>
    </source>
</evidence>
<sequence>MKTLTTVTISNPTLNTPIPVCVDYYIQVKAQYHKSYLGTLQYRLARISKHYSSSTIRDLTVSPDARESIQSFIDSRLKTVKSGTVRKDASTLQAMLNWLRRDIGLNIPDIFKQIRIPCDYGTRQFVPTDEQVYNVIRHLPTDELKDATLLLAETACRRNEVLRLRICDCHLDKRYVQLVNTKNGEDRNVPLSSTAMALVRKRLELVEGRSDTYPLFSVLPEYLSKQFRKAADKEGLSEFVVHSLRHYRLSKLIAAGHDAVLVSKVSGHKDHRMLNRYVKLDVTDLANILFDR</sequence>
<evidence type="ECO:0000256" key="1">
    <source>
        <dbReference type="ARBA" id="ARBA00022908"/>
    </source>
</evidence>
<dbReference type="GO" id="GO:0006310">
    <property type="term" value="P:DNA recombination"/>
    <property type="evidence" value="ECO:0007669"/>
    <property type="project" value="UniProtKB-KW"/>
</dbReference>